<dbReference type="Proteomes" id="UP000326396">
    <property type="component" value="Linkage Group LG16"/>
</dbReference>
<keyword evidence="4" id="KW-1185">Reference proteome</keyword>
<dbReference type="SUPFAM" id="SSF47473">
    <property type="entry name" value="EF-hand"/>
    <property type="match status" value="1"/>
</dbReference>
<dbReference type="SMART" id="SM00054">
    <property type="entry name" value="EFh"/>
    <property type="match status" value="4"/>
</dbReference>
<dbReference type="InterPro" id="IPR011992">
    <property type="entry name" value="EF-hand-dom_pair"/>
</dbReference>
<dbReference type="OrthoDB" id="26525at2759"/>
<accession>A0A5N6P0Y6</accession>
<feature type="domain" description="EF-hand" evidence="2">
    <location>
        <begin position="60"/>
        <end position="95"/>
    </location>
</feature>
<sequence length="196" mass="22081">MGTSNTCPSFKSLSNKVGEILCCNNPPNRYESDTFADEDSNGTIDNEELKKCLQKLQFNCTQEEIKDLFESCDIDGSNGIQFNEFIVLLCLIYILAGPSSSSHATPAVGSPELKATFDTIIEAFLFLDTNGDGKLNKNDMIKAMNADFPMEKSPTRITKTRFKEMDWNKDGKVSFREFLFSFIDWVGFDLDDNEQD</sequence>
<dbReference type="PANTHER" id="PTHR23064">
    <property type="entry name" value="TROPONIN"/>
    <property type="match status" value="1"/>
</dbReference>
<feature type="domain" description="EF-hand" evidence="2">
    <location>
        <begin position="115"/>
        <end position="150"/>
    </location>
</feature>
<dbReference type="InterPro" id="IPR002048">
    <property type="entry name" value="EF_hand_dom"/>
</dbReference>
<comment type="caution">
    <text evidence="3">The sequence shown here is derived from an EMBL/GenBank/DDBJ whole genome shotgun (WGS) entry which is preliminary data.</text>
</comment>
<gene>
    <name evidence="3" type="ORF">E3N88_16603</name>
</gene>
<organism evidence="3 4">
    <name type="scientific">Mikania micrantha</name>
    <name type="common">bitter vine</name>
    <dbReference type="NCBI Taxonomy" id="192012"/>
    <lineage>
        <taxon>Eukaryota</taxon>
        <taxon>Viridiplantae</taxon>
        <taxon>Streptophyta</taxon>
        <taxon>Embryophyta</taxon>
        <taxon>Tracheophyta</taxon>
        <taxon>Spermatophyta</taxon>
        <taxon>Magnoliopsida</taxon>
        <taxon>eudicotyledons</taxon>
        <taxon>Gunneridae</taxon>
        <taxon>Pentapetalae</taxon>
        <taxon>asterids</taxon>
        <taxon>campanulids</taxon>
        <taxon>Asterales</taxon>
        <taxon>Asteraceae</taxon>
        <taxon>Asteroideae</taxon>
        <taxon>Heliantheae alliance</taxon>
        <taxon>Eupatorieae</taxon>
        <taxon>Mikania</taxon>
    </lineage>
</organism>
<evidence type="ECO:0000313" key="3">
    <source>
        <dbReference type="EMBL" id="KAD5508900.1"/>
    </source>
</evidence>
<dbReference type="EMBL" id="SZYD01000008">
    <property type="protein sequence ID" value="KAD5508900.1"/>
    <property type="molecule type" value="Genomic_DNA"/>
</dbReference>
<evidence type="ECO:0000313" key="4">
    <source>
        <dbReference type="Proteomes" id="UP000326396"/>
    </source>
</evidence>
<protein>
    <recommendedName>
        <fullName evidence="2">EF-hand domain-containing protein</fullName>
    </recommendedName>
</protein>
<dbReference type="Pfam" id="PF13833">
    <property type="entry name" value="EF-hand_8"/>
    <property type="match status" value="1"/>
</dbReference>
<dbReference type="CDD" id="cd00051">
    <property type="entry name" value="EFh"/>
    <property type="match status" value="2"/>
</dbReference>
<dbReference type="InterPro" id="IPR018247">
    <property type="entry name" value="EF_Hand_1_Ca_BS"/>
</dbReference>
<feature type="domain" description="EF-hand" evidence="2">
    <location>
        <begin position="37"/>
        <end position="59"/>
    </location>
</feature>
<keyword evidence="1" id="KW-0106">Calcium</keyword>
<feature type="domain" description="EF-hand" evidence="2">
    <location>
        <begin position="153"/>
        <end position="188"/>
    </location>
</feature>
<evidence type="ECO:0000259" key="2">
    <source>
        <dbReference type="PROSITE" id="PS50222"/>
    </source>
</evidence>
<dbReference type="GO" id="GO:0005509">
    <property type="term" value="F:calcium ion binding"/>
    <property type="evidence" value="ECO:0007669"/>
    <property type="project" value="InterPro"/>
</dbReference>
<proteinExistence type="predicted"/>
<dbReference type="InterPro" id="IPR052591">
    <property type="entry name" value="CML21-like"/>
</dbReference>
<dbReference type="Gene3D" id="1.10.238.10">
    <property type="entry name" value="EF-hand"/>
    <property type="match status" value="2"/>
</dbReference>
<reference evidence="3 4" key="1">
    <citation type="submission" date="2019-05" db="EMBL/GenBank/DDBJ databases">
        <title>Mikania micrantha, genome provides insights into the molecular mechanism of rapid growth.</title>
        <authorList>
            <person name="Liu B."/>
        </authorList>
    </citation>
    <scope>NUCLEOTIDE SEQUENCE [LARGE SCALE GENOMIC DNA]</scope>
    <source>
        <strain evidence="3">NLD-2019</strain>
        <tissue evidence="3">Leaf</tissue>
    </source>
</reference>
<evidence type="ECO:0000256" key="1">
    <source>
        <dbReference type="ARBA" id="ARBA00022837"/>
    </source>
</evidence>
<dbReference type="PROSITE" id="PS50222">
    <property type="entry name" value="EF_HAND_2"/>
    <property type="match status" value="4"/>
</dbReference>
<dbReference type="AlphaFoldDB" id="A0A5N6P0Y6"/>
<dbReference type="Pfam" id="PF13499">
    <property type="entry name" value="EF-hand_7"/>
    <property type="match status" value="1"/>
</dbReference>
<name>A0A5N6P0Y6_9ASTR</name>
<dbReference type="PROSITE" id="PS00018">
    <property type="entry name" value="EF_HAND_1"/>
    <property type="match status" value="2"/>
</dbReference>